<gene>
    <name evidence="1" type="ORF">SCP_0100170</name>
</gene>
<dbReference type="AlphaFoldDB" id="A0A401G4P3"/>
<dbReference type="GeneID" id="38774062"/>
<proteinExistence type="predicted"/>
<dbReference type="RefSeq" id="XP_027608058.1">
    <property type="nucleotide sequence ID" value="XM_027752257.1"/>
</dbReference>
<dbReference type="Proteomes" id="UP000287166">
    <property type="component" value="Unassembled WGS sequence"/>
</dbReference>
<sequence length="141" mass="15875">MRRAHSYDRSENRLATPTKSCTATLHVHVAASRKTARSHKRLSRNKQIKYALSRIIRTPRCLFHSEDGGSTRTCATRNIAISASVIVHPWIGSLWASTAMTEVVRRSGLDFWLRRSEGRAGDRFRQERGVRSGEASRAVTA</sequence>
<evidence type="ECO:0000313" key="2">
    <source>
        <dbReference type="Proteomes" id="UP000287166"/>
    </source>
</evidence>
<organism evidence="1 2">
    <name type="scientific">Sparassis crispa</name>
    <dbReference type="NCBI Taxonomy" id="139825"/>
    <lineage>
        <taxon>Eukaryota</taxon>
        <taxon>Fungi</taxon>
        <taxon>Dikarya</taxon>
        <taxon>Basidiomycota</taxon>
        <taxon>Agaricomycotina</taxon>
        <taxon>Agaricomycetes</taxon>
        <taxon>Polyporales</taxon>
        <taxon>Sparassidaceae</taxon>
        <taxon>Sparassis</taxon>
    </lineage>
</organism>
<name>A0A401G4P3_9APHY</name>
<comment type="caution">
    <text evidence="1">The sequence shown here is derived from an EMBL/GenBank/DDBJ whole genome shotgun (WGS) entry which is preliminary data.</text>
</comment>
<dbReference type="EMBL" id="BFAD01000001">
    <property type="protein sequence ID" value="GBE77145.1"/>
    <property type="molecule type" value="Genomic_DNA"/>
</dbReference>
<protein>
    <submittedName>
        <fullName evidence="1">Uncharacterized protein</fullName>
    </submittedName>
</protein>
<reference evidence="1 2" key="1">
    <citation type="journal article" date="2018" name="Sci. Rep.">
        <title>Genome sequence of the cauliflower mushroom Sparassis crispa (Hanabiratake) and its association with beneficial usage.</title>
        <authorList>
            <person name="Kiyama R."/>
            <person name="Furutani Y."/>
            <person name="Kawaguchi K."/>
            <person name="Nakanishi T."/>
        </authorList>
    </citation>
    <scope>NUCLEOTIDE SEQUENCE [LARGE SCALE GENOMIC DNA]</scope>
</reference>
<keyword evidence="2" id="KW-1185">Reference proteome</keyword>
<evidence type="ECO:0000313" key="1">
    <source>
        <dbReference type="EMBL" id="GBE77145.1"/>
    </source>
</evidence>
<accession>A0A401G4P3</accession>
<dbReference type="InParanoid" id="A0A401G4P3"/>